<protein>
    <submittedName>
        <fullName evidence="3">D-serine deaminase-like pyridoxal phosphate-dependent protein</fullName>
    </submittedName>
</protein>
<organism evidence="3 4">
    <name type="scientific">Catenuloplanes nepalensis</name>
    <dbReference type="NCBI Taxonomy" id="587533"/>
    <lineage>
        <taxon>Bacteria</taxon>
        <taxon>Bacillati</taxon>
        <taxon>Actinomycetota</taxon>
        <taxon>Actinomycetes</taxon>
        <taxon>Micromonosporales</taxon>
        <taxon>Micromonosporaceae</taxon>
        <taxon>Catenuloplanes</taxon>
    </lineage>
</organism>
<sequence>MSGASQEHGTLALRPGSTGVLPDLPVGTRVRILPNHACATAAQHRQYRVIDGDTATGAPVIETSWARHDGW</sequence>
<dbReference type="Proteomes" id="UP001240984">
    <property type="component" value="Unassembled WGS sequence"/>
</dbReference>
<dbReference type="Pfam" id="PF14031">
    <property type="entry name" value="D-ser_dehydrat"/>
    <property type="match status" value="1"/>
</dbReference>
<evidence type="ECO:0000259" key="2">
    <source>
        <dbReference type="Pfam" id="PF14031"/>
    </source>
</evidence>
<dbReference type="Gene3D" id="2.40.37.20">
    <property type="entry name" value="D-serine dehydratase-like domain"/>
    <property type="match status" value="1"/>
</dbReference>
<keyword evidence="4" id="KW-1185">Reference proteome</keyword>
<dbReference type="InterPro" id="IPR026956">
    <property type="entry name" value="D-ser_dehydrat-like_dom"/>
</dbReference>
<evidence type="ECO:0000313" key="4">
    <source>
        <dbReference type="Proteomes" id="UP001240984"/>
    </source>
</evidence>
<accession>A0ABT9MUI1</accession>
<feature type="domain" description="D-serine dehydratase-like" evidence="2">
    <location>
        <begin position="3"/>
        <end position="50"/>
    </location>
</feature>
<reference evidence="3 4" key="1">
    <citation type="submission" date="2023-07" db="EMBL/GenBank/DDBJ databases">
        <title>Sequencing the genomes of 1000 actinobacteria strains.</title>
        <authorList>
            <person name="Klenk H.-P."/>
        </authorList>
    </citation>
    <scope>NUCLEOTIDE SEQUENCE [LARGE SCALE GENOMIC DNA]</scope>
    <source>
        <strain evidence="3 4">DSM 44710</strain>
    </source>
</reference>
<proteinExistence type="predicted"/>
<name>A0ABT9MUI1_9ACTN</name>
<feature type="region of interest" description="Disordered" evidence="1">
    <location>
        <begin position="1"/>
        <end position="21"/>
    </location>
</feature>
<evidence type="ECO:0000313" key="3">
    <source>
        <dbReference type="EMBL" id="MDP9794913.1"/>
    </source>
</evidence>
<gene>
    <name evidence="3" type="ORF">J2S43_003425</name>
</gene>
<dbReference type="InterPro" id="IPR042208">
    <property type="entry name" value="D-ser_dehydrat-like_sf"/>
</dbReference>
<dbReference type="EMBL" id="JAUSRA010000001">
    <property type="protein sequence ID" value="MDP9794913.1"/>
    <property type="molecule type" value="Genomic_DNA"/>
</dbReference>
<evidence type="ECO:0000256" key="1">
    <source>
        <dbReference type="SAM" id="MobiDB-lite"/>
    </source>
</evidence>
<comment type="caution">
    <text evidence="3">The sequence shown here is derived from an EMBL/GenBank/DDBJ whole genome shotgun (WGS) entry which is preliminary data.</text>
</comment>